<dbReference type="Proteomes" id="UP000038045">
    <property type="component" value="Unplaced"/>
</dbReference>
<protein>
    <submittedName>
        <fullName evidence="4">BRCA2 and CDKN1A-interacting protein</fullName>
    </submittedName>
</protein>
<dbReference type="GO" id="GO:0005634">
    <property type="term" value="C:nucleus"/>
    <property type="evidence" value="ECO:0007669"/>
    <property type="project" value="TreeGrafter"/>
</dbReference>
<dbReference type="PANTHER" id="PTHR13261:SF0">
    <property type="entry name" value="BRCA2 AND CDKN1A-INTERACTING PROTEIN"/>
    <property type="match status" value="1"/>
</dbReference>
<feature type="region of interest" description="Disordered" evidence="2">
    <location>
        <begin position="1"/>
        <end position="22"/>
    </location>
</feature>
<name>A0A0N4ZSN8_PARTI</name>
<sequence>MVKERSDSESSDDGPLVNDNTGETLNFEFEAFSIGEENIVGINNLLTQIFLNNNFINIEELAKHIAKSSQNYGHVIQLAEEAVTNDDDAEMIFALSTILNISTNDDIITRLKEFICHKLTSKNTIINQNEKDKFLNFLKSNENSLGLFINERWLNMPQQLAVSCLQNLLTETDKIRTFKGMHLISFLKIYINENDGGKKNDANVMYANTEEKYIFDVVKNFPYFDYPVYSEIDADSKFASKIINGKTFKPYRRIITFPYDMLHDLATVIQIEEV</sequence>
<reference evidence="4" key="1">
    <citation type="submission" date="2017-02" db="UniProtKB">
        <authorList>
            <consortium name="WormBaseParasite"/>
        </authorList>
    </citation>
    <scope>IDENTIFICATION</scope>
</reference>
<dbReference type="STRING" id="131310.A0A0N4ZSN8"/>
<dbReference type="InterPro" id="IPR025602">
    <property type="entry name" value="BCP1_family"/>
</dbReference>
<comment type="similarity">
    <text evidence="1">Belongs to the BCP1 family.</text>
</comment>
<dbReference type="PANTHER" id="PTHR13261">
    <property type="entry name" value="BRCA2 AND CDKN1A INTERACTING PROTEIN"/>
    <property type="match status" value="1"/>
</dbReference>
<evidence type="ECO:0000313" key="3">
    <source>
        <dbReference type="Proteomes" id="UP000038045"/>
    </source>
</evidence>
<accession>A0A0N4ZSN8</accession>
<dbReference type="WBParaSite" id="PTRK_0001152000.1">
    <property type="protein sequence ID" value="PTRK_0001152000.1"/>
    <property type="gene ID" value="PTRK_0001152000"/>
</dbReference>
<dbReference type="Pfam" id="PF13862">
    <property type="entry name" value="BCCIP"/>
    <property type="match status" value="1"/>
</dbReference>
<organism evidence="3 4">
    <name type="scientific">Parastrongyloides trichosuri</name>
    <name type="common">Possum-specific nematode worm</name>
    <dbReference type="NCBI Taxonomy" id="131310"/>
    <lineage>
        <taxon>Eukaryota</taxon>
        <taxon>Metazoa</taxon>
        <taxon>Ecdysozoa</taxon>
        <taxon>Nematoda</taxon>
        <taxon>Chromadorea</taxon>
        <taxon>Rhabditida</taxon>
        <taxon>Tylenchina</taxon>
        <taxon>Panagrolaimomorpha</taxon>
        <taxon>Strongyloidoidea</taxon>
        <taxon>Strongyloididae</taxon>
        <taxon>Parastrongyloides</taxon>
    </lineage>
</organism>
<dbReference type="AlphaFoldDB" id="A0A0N4ZSN8"/>
<evidence type="ECO:0000256" key="2">
    <source>
        <dbReference type="SAM" id="MobiDB-lite"/>
    </source>
</evidence>
<proteinExistence type="inferred from homology"/>
<evidence type="ECO:0000313" key="4">
    <source>
        <dbReference type="WBParaSite" id="PTRK_0001152000.1"/>
    </source>
</evidence>
<evidence type="ECO:0000256" key="1">
    <source>
        <dbReference type="ARBA" id="ARBA00006781"/>
    </source>
</evidence>
<keyword evidence="3" id="KW-1185">Reference proteome</keyword>